<dbReference type="PANTHER" id="PTHR40841:SF2">
    <property type="entry name" value="SIDEROPHORE-DEGRADING ESTERASE (EUROFUNG)"/>
    <property type="match status" value="1"/>
</dbReference>
<sequence length="288" mass="32219">MLHSPLRTSFLGQVTLFILALLVLSTAHAQSQQPKPEPFVLGHIDRIKSVQLNEERVLNIYLPDGYAADPKVKYPVIYLLDGSADEDFIHIVGLVQYLTFPWIDVLPKSIVVGIATVDRRRDFTFPTRNAKDLKDYPTTGKSAAFMRFLEQDLQPYVEKTYRTNGQKTIIGQSLGGLFAMEVLLKKPTLFNTYIIASPSLWWDDESLVAQAPGLLKQSSTAAPANVFVALGNEGPEMKKATEGMVALLRATPARVGRIDYVPFPEETHATILHRAVYKAFETLYKKPK</sequence>
<dbReference type="PANTHER" id="PTHR40841">
    <property type="entry name" value="SIDEROPHORE TRIACETYLFUSARININE C ESTERASE"/>
    <property type="match status" value="1"/>
</dbReference>
<dbReference type="Proteomes" id="UP000198131">
    <property type="component" value="Unassembled WGS sequence"/>
</dbReference>
<dbReference type="RefSeq" id="WP_088843265.1">
    <property type="nucleotide sequence ID" value="NZ_FYEW01000001.1"/>
</dbReference>
<accession>A0A212TP43</accession>
<keyword evidence="2" id="KW-0378">Hydrolase</keyword>
<dbReference type="InterPro" id="IPR052558">
    <property type="entry name" value="Siderophore_Hydrolase_D"/>
</dbReference>
<reference evidence="5" key="1">
    <citation type="submission" date="2017-06" db="EMBL/GenBank/DDBJ databases">
        <authorList>
            <person name="Varghese N."/>
            <person name="Submissions S."/>
        </authorList>
    </citation>
    <scope>NUCLEOTIDE SEQUENCE [LARGE SCALE GENOMIC DNA]</scope>
    <source>
        <strain evidence="5">DSM 11116</strain>
    </source>
</reference>
<dbReference type="GO" id="GO:0016788">
    <property type="term" value="F:hydrolase activity, acting on ester bonds"/>
    <property type="evidence" value="ECO:0007669"/>
    <property type="project" value="TreeGrafter"/>
</dbReference>
<proteinExistence type="inferred from homology"/>
<name>A0A212TP43_9BACT</name>
<dbReference type="EMBL" id="FYEW01000001">
    <property type="protein sequence ID" value="SNC67626.1"/>
    <property type="molecule type" value="Genomic_DNA"/>
</dbReference>
<feature type="chain" id="PRO_5013392910" description="Esterase" evidence="3">
    <location>
        <begin position="30"/>
        <end position="288"/>
    </location>
</feature>
<keyword evidence="3" id="KW-0732">Signal</keyword>
<dbReference type="SUPFAM" id="SSF53474">
    <property type="entry name" value="alpha/beta-Hydrolases"/>
    <property type="match status" value="1"/>
</dbReference>
<dbReference type="AlphaFoldDB" id="A0A212TP43"/>
<evidence type="ECO:0008006" key="6">
    <source>
        <dbReference type="Google" id="ProtNLM"/>
    </source>
</evidence>
<evidence type="ECO:0000256" key="3">
    <source>
        <dbReference type="SAM" id="SignalP"/>
    </source>
</evidence>
<evidence type="ECO:0000313" key="5">
    <source>
        <dbReference type="Proteomes" id="UP000198131"/>
    </source>
</evidence>
<evidence type="ECO:0000256" key="1">
    <source>
        <dbReference type="ARBA" id="ARBA00005622"/>
    </source>
</evidence>
<dbReference type="InterPro" id="IPR029058">
    <property type="entry name" value="AB_hydrolase_fold"/>
</dbReference>
<dbReference type="InterPro" id="IPR000801">
    <property type="entry name" value="Esterase-like"/>
</dbReference>
<dbReference type="Pfam" id="PF00756">
    <property type="entry name" value="Esterase"/>
    <property type="match status" value="1"/>
</dbReference>
<protein>
    <recommendedName>
        <fullName evidence="6">Esterase</fullName>
    </recommendedName>
</protein>
<evidence type="ECO:0000313" key="4">
    <source>
        <dbReference type="EMBL" id="SNC67626.1"/>
    </source>
</evidence>
<dbReference type="Gene3D" id="3.40.50.1820">
    <property type="entry name" value="alpha/beta hydrolase"/>
    <property type="match status" value="1"/>
</dbReference>
<gene>
    <name evidence="4" type="ORF">SAMN06265337_2016</name>
</gene>
<keyword evidence="5" id="KW-1185">Reference proteome</keyword>
<dbReference type="OrthoDB" id="9784036at2"/>
<feature type="signal peptide" evidence="3">
    <location>
        <begin position="1"/>
        <end position="29"/>
    </location>
</feature>
<organism evidence="4 5">
    <name type="scientific">Hymenobacter gelipurpurascens</name>
    <dbReference type="NCBI Taxonomy" id="89968"/>
    <lineage>
        <taxon>Bacteria</taxon>
        <taxon>Pseudomonadati</taxon>
        <taxon>Bacteroidota</taxon>
        <taxon>Cytophagia</taxon>
        <taxon>Cytophagales</taxon>
        <taxon>Hymenobacteraceae</taxon>
        <taxon>Hymenobacter</taxon>
    </lineage>
</organism>
<comment type="similarity">
    <text evidence="1">Belongs to the esterase D family.</text>
</comment>
<evidence type="ECO:0000256" key="2">
    <source>
        <dbReference type="ARBA" id="ARBA00022801"/>
    </source>
</evidence>